<comment type="caution">
    <text evidence="1">The sequence shown here is derived from an EMBL/GenBank/DDBJ whole genome shotgun (WGS) entry which is preliminary data.</text>
</comment>
<evidence type="ECO:0000313" key="2">
    <source>
        <dbReference type="Proteomes" id="UP000183245"/>
    </source>
</evidence>
<dbReference type="AlphaFoldDB" id="A0A1J5IKM6"/>
<organism evidence="1 2">
    <name type="scientific">Candidatus Wirthbacteria bacterium CG2_30_54_11</name>
    <dbReference type="NCBI Taxonomy" id="1817892"/>
    <lineage>
        <taxon>Bacteria</taxon>
        <taxon>Candidatus Wirthbacteria</taxon>
    </lineage>
</organism>
<dbReference type="EMBL" id="MNZT01000049">
    <property type="protein sequence ID" value="OIP97685.1"/>
    <property type="molecule type" value="Genomic_DNA"/>
</dbReference>
<proteinExistence type="predicted"/>
<accession>A0A1J5IKM6</accession>
<evidence type="ECO:0008006" key="3">
    <source>
        <dbReference type="Google" id="ProtNLM"/>
    </source>
</evidence>
<evidence type="ECO:0000313" key="1">
    <source>
        <dbReference type="EMBL" id="OIP97685.1"/>
    </source>
</evidence>
<reference evidence="1" key="1">
    <citation type="journal article" date="2016" name="Environ. Microbiol.">
        <title>Genomic resolution of a cold subsurface aquifer community provides metabolic insights for novel microbes adapted to high CO concentrations.</title>
        <authorList>
            <person name="Probst A.J."/>
            <person name="Castelle C.J."/>
            <person name="Singh A."/>
            <person name="Brown C.T."/>
            <person name="Anantharaman K."/>
            <person name="Sharon I."/>
            <person name="Hug L.A."/>
            <person name="Burstein D."/>
            <person name="Emerson J.B."/>
            <person name="Thomas B.C."/>
            <person name="Banfield J.F."/>
        </authorList>
    </citation>
    <scope>NUCLEOTIDE SEQUENCE [LARGE SCALE GENOMIC DNA]</scope>
    <source>
        <strain evidence="1">CG2_30_54_11</strain>
    </source>
</reference>
<dbReference type="Proteomes" id="UP000183245">
    <property type="component" value="Unassembled WGS sequence"/>
</dbReference>
<gene>
    <name evidence="1" type="ORF">AUK40_02695</name>
</gene>
<dbReference type="STRING" id="1817892.AUK40_02695"/>
<protein>
    <recommendedName>
        <fullName evidence="3">KOW domain-containing protein</fullName>
    </recommendedName>
</protein>
<name>A0A1J5IKM6_9BACT</name>
<sequence length="368" mass="40478">MNYFLRQSRARLLSGLKYVVRRELVSPGHILVKPGQTVQSTQIIAECEMPGRLDTFRLARVLGVRPDRVSRHIRKEVGDQVALGETIAERSVWGKKYFFRSPVDGTIDRIDSRGGDIVIRRPPIDFALEAGFEGEIADIIGEKAVDIRIVADVLIGVLGAGPPTVGQIEVINENQEDLEERHIDGGCCDRILISGGAISYGVIKRAMAMGVRAIVAASIPARDYIEYTEKEWGGVLDEGKPKTIGFIITEGFGRHKMRLDLLEFFHALKGQVVVLDEITGITGLGVIVPLGSEHAAAQSTQLRRDVVKMKKLEKARIIAGEQFGMIGRIVSGSFIHGEETLGADVELVRLKLDSGEEVVVPRWNIEVI</sequence>